<evidence type="ECO:0008006" key="4">
    <source>
        <dbReference type="Google" id="ProtNLM"/>
    </source>
</evidence>
<dbReference type="EMBL" id="QUMU01000001">
    <property type="protein sequence ID" value="REG37925.1"/>
    <property type="molecule type" value="Genomic_DNA"/>
</dbReference>
<sequence length="243" mass="25584">MAPSALPRGATSPPPPRPEPPAGDTTPGCWGRASRRRETSIGDGGNRTRAGRCETPSRIAPLPRNRLECLGADIWPLAAPLACVRGCWGAPSYSERPRQDPPSPSSNGGPGHASPSVHRTSALSLSLYDDTAKPKRASGPGPQARQPPASGDAALDRRGAVRRSGGFRALKQRPPRRNPRRKKGPSRGQKGRISLRWGQPASLNESAAGASPSRRSAILVEINCMTSAPTEFRTTVSPAGTCS</sequence>
<name>A0ABX9KD46_9BACT</name>
<reference evidence="2 3" key="1">
    <citation type="submission" date="2018-08" db="EMBL/GenBank/DDBJ databases">
        <title>Genomic Encyclopedia of Archaeal and Bacterial Type Strains, Phase II (KMG-II): from individual species to whole genera.</title>
        <authorList>
            <person name="Goeker M."/>
        </authorList>
    </citation>
    <scope>NUCLEOTIDE SEQUENCE [LARGE SCALE GENOMIC DNA]</scope>
    <source>
        <strain evidence="2 3">DSM 2261</strain>
    </source>
</reference>
<feature type="region of interest" description="Disordered" evidence="1">
    <location>
        <begin position="1"/>
        <end position="65"/>
    </location>
</feature>
<evidence type="ECO:0000313" key="2">
    <source>
        <dbReference type="EMBL" id="REG37925.1"/>
    </source>
</evidence>
<protein>
    <recommendedName>
        <fullName evidence="4">Basic proline-rich protein</fullName>
    </recommendedName>
</protein>
<organism evidence="2 3">
    <name type="scientific">Archangium gephyra</name>
    <dbReference type="NCBI Taxonomy" id="48"/>
    <lineage>
        <taxon>Bacteria</taxon>
        <taxon>Pseudomonadati</taxon>
        <taxon>Myxococcota</taxon>
        <taxon>Myxococcia</taxon>
        <taxon>Myxococcales</taxon>
        <taxon>Cystobacterineae</taxon>
        <taxon>Archangiaceae</taxon>
        <taxon>Archangium</taxon>
    </lineage>
</organism>
<keyword evidence="3" id="KW-1185">Reference proteome</keyword>
<dbReference type="Proteomes" id="UP000256345">
    <property type="component" value="Unassembled WGS sequence"/>
</dbReference>
<comment type="caution">
    <text evidence="2">The sequence shown here is derived from an EMBL/GenBank/DDBJ whole genome shotgun (WGS) entry which is preliminary data.</text>
</comment>
<proteinExistence type="predicted"/>
<accession>A0ABX9KD46</accession>
<gene>
    <name evidence="2" type="ORF">ATI61_101915</name>
</gene>
<feature type="compositionally biased region" description="Basic residues" evidence="1">
    <location>
        <begin position="170"/>
        <end position="185"/>
    </location>
</feature>
<evidence type="ECO:0000313" key="3">
    <source>
        <dbReference type="Proteomes" id="UP000256345"/>
    </source>
</evidence>
<feature type="region of interest" description="Disordered" evidence="1">
    <location>
        <begin position="89"/>
        <end position="213"/>
    </location>
</feature>
<feature type="compositionally biased region" description="Pro residues" evidence="1">
    <location>
        <begin position="12"/>
        <end position="21"/>
    </location>
</feature>
<evidence type="ECO:0000256" key="1">
    <source>
        <dbReference type="SAM" id="MobiDB-lite"/>
    </source>
</evidence>